<gene>
    <name evidence="2" type="ORF">DJ019_02845</name>
</gene>
<dbReference type="InterPro" id="IPR050509">
    <property type="entry name" value="CoA-transferase_III"/>
</dbReference>
<dbReference type="EMBL" id="QFYS01000001">
    <property type="protein sequence ID" value="RAK68964.1"/>
    <property type="molecule type" value="Genomic_DNA"/>
</dbReference>
<dbReference type="Gene3D" id="3.40.50.10540">
    <property type="entry name" value="Crotonobetainyl-coa:carnitine coa-transferase, domain 1"/>
    <property type="match status" value="2"/>
</dbReference>
<dbReference type="InterPro" id="IPR003673">
    <property type="entry name" value="CoA-Trfase_fam_III"/>
</dbReference>
<keyword evidence="1" id="KW-0808">Transferase</keyword>
<dbReference type="OrthoDB" id="7208981at2"/>
<dbReference type="RefSeq" id="WP_111274456.1">
    <property type="nucleotide sequence ID" value="NZ_QFYS01000001.1"/>
</dbReference>
<dbReference type="PANTHER" id="PTHR48228:SF6">
    <property type="entry name" value="L-CARNITINE COA-TRANSFERASE"/>
    <property type="match status" value="1"/>
</dbReference>
<organism evidence="2 3">
    <name type="scientific">Phenylobacterium kunshanense</name>
    <dbReference type="NCBI Taxonomy" id="1445034"/>
    <lineage>
        <taxon>Bacteria</taxon>
        <taxon>Pseudomonadati</taxon>
        <taxon>Pseudomonadota</taxon>
        <taxon>Alphaproteobacteria</taxon>
        <taxon>Caulobacterales</taxon>
        <taxon>Caulobacteraceae</taxon>
        <taxon>Phenylobacterium</taxon>
    </lineage>
</organism>
<evidence type="ECO:0000313" key="2">
    <source>
        <dbReference type="EMBL" id="RAK68964.1"/>
    </source>
</evidence>
<dbReference type="PANTHER" id="PTHR48228">
    <property type="entry name" value="SUCCINYL-COA--D-CITRAMALATE COA-TRANSFERASE"/>
    <property type="match status" value="1"/>
</dbReference>
<dbReference type="Pfam" id="PF02515">
    <property type="entry name" value="CoA_transf_3"/>
    <property type="match status" value="2"/>
</dbReference>
<dbReference type="InterPro" id="IPR023606">
    <property type="entry name" value="CoA-Trfase_III_dom_1_sf"/>
</dbReference>
<dbReference type="Gene3D" id="3.30.1540.10">
    <property type="entry name" value="formyl-coa transferase, domain 3"/>
    <property type="match status" value="2"/>
</dbReference>
<proteinExistence type="predicted"/>
<evidence type="ECO:0000313" key="3">
    <source>
        <dbReference type="Proteomes" id="UP000249524"/>
    </source>
</evidence>
<reference evidence="2 3" key="1">
    <citation type="submission" date="2018-05" db="EMBL/GenBank/DDBJ databases">
        <authorList>
            <person name="Lanie J.A."/>
            <person name="Ng W.-L."/>
            <person name="Kazmierczak K.M."/>
            <person name="Andrzejewski T.M."/>
            <person name="Davidsen T.M."/>
            <person name="Wayne K.J."/>
            <person name="Tettelin H."/>
            <person name="Glass J.I."/>
            <person name="Rusch D."/>
            <person name="Podicherti R."/>
            <person name="Tsui H.-C.T."/>
            <person name="Winkler M.E."/>
        </authorList>
    </citation>
    <scope>NUCLEOTIDE SEQUENCE [LARGE SCALE GENOMIC DNA]</scope>
    <source>
        <strain evidence="2 3">BUT-10</strain>
    </source>
</reference>
<protein>
    <recommendedName>
        <fullName evidence="4">CoA transferase</fullName>
    </recommendedName>
</protein>
<dbReference type="GO" id="GO:0016740">
    <property type="term" value="F:transferase activity"/>
    <property type="evidence" value="ECO:0007669"/>
    <property type="project" value="UniProtKB-KW"/>
</dbReference>
<keyword evidence="3" id="KW-1185">Reference proteome</keyword>
<sequence>MSAYRGVRIVDFSQGVAGPMAAMLLGDFEAEVVKVEPPGGDRLKHQPGYLAFNRNKRVVELDLDAAEGLAAAKTLIAGADVAIFDAAPGRLEALGLDSATLTATFPALVHAWMPPYGTTGRWSGLPAHHSLLMGLTSAAFRQGAYADQPIHLVLPIAWYAQAVLGAAAIGAALLERSRSGRGQAVTVSGLHGVAEVMNPCNVASVPPMPRGTPPGANPRYRLYQCADGEWFFLGTLFTGFYRKAFAVLGLEDAFEALEDDQLAARDLLEGMFLTRTRDEWLEAMAANDVPCGPVRRREAWFASQAVADGGLRLTLEDPQRGAVAMPAPPAELSMTPASVRSLPRLGGALPAWEPRVLAARPSKGPPLAGVKVLNLGTVIAGAYAGTLLANLGAEVIKIEGPEADPFRSDGAQFVGYNRGVRALGLNLREPGARDLFLDLARQADVVIDNYRLGVRGRLGIDYPALKAVNPRIISCSINAYGTKGPRAPLPGFDPLLQAEGGMMAGQGGEGDPVLHTIAVNDVATASVVAMSVIAALNARERTGEGQEILTSLMAQSLLFQLGELVTYEGRPPNDPGGPDCVGVRALHRYYACADGWIGLVCETEAEAARLGQVLAVEMGGAPLSEPRDGELAMRVAAALTGRQRGEVLEALLTAGVAAAPVLRGTEAYDDPWLAENGFLESWSHGRLGPALSSRGYADFSRTPSGFTRPTPDIGQHSAEILRDWGVAEGRIADLLAQGAVFAGDGLGGIAKVSQGASVA</sequence>
<accession>A0A328BSY9</accession>
<evidence type="ECO:0000256" key="1">
    <source>
        <dbReference type="ARBA" id="ARBA00022679"/>
    </source>
</evidence>
<name>A0A328BSY9_9CAUL</name>
<dbReference type="AlphaFoldDB" id="A0A328BSY9"/>
<evidence type="ECO:0008006" key="4">
    <source>
        <dbReference type="Google" id="ProtNLM"/>
    </source>
</evidence>
<dbReference type="Proteomes" id="UP000249524">
    <property type="component" value="Unassembled WGS sequence"/>
</dbReference>
<comment type="caution">
    <text evidence="2">The sequence shown here is derived from an EMBL/GenBank/DDBJ whole genome shotgun (WGS) entry which is preliminary data.</text>
</comment>
<dbReference type="SUPFAM" id="SSF89796">
    <property type="entry name" value="CoA-transferase family III (CaiB/BaiF)"/>
    <property type="match status" value="2"/>
</dbReference>
<dbReference type="InterPro" id="IPR044855">
    <property type="entry name" value="CoA-Trfase_III_dom3_sf"/>
</dbReference>